<dbReference type="InterPro" id="IPR025392">
    <property type="entry name" value="DUF4124"/>
</dbReference>
<dbReference type="EMBL" id="JAGIBU010000002">
    <property type="protein sequence ID" value="MBS7824443.1"/>
    <property type="molecule type" value="Genomic_DNA"/>
</dbReference>
<dbReference type="Gene3D" id="1.10.530.10">
    <property type="match status" value="1"/>
</dbReference>
<protein>
    <submittedName>
        <fullName evidence="5">Lytic transglycosylase domain-containing protein</fullName>
    </submittedName>
</protein>
<dbReference type="CDD" id="cd00254">
    <property type="entry name" value="LT-like"/>
    <property type="match status" value="1"/>
</dbReference>
<dbReference type="InterPro" id="IPR008258">
    <property type="entry name" value="Transglycosylase_SLT_dom_1"/>
</dbReference>
<dbReference type="PROSITE" id="PS00922">
    <property type="entry name" value="TRANSGLYCOSYLASE"/>
    <property type="match status" value="1"/>
</dbReference>
<dbReference type="GO" id="GO:0008933">
    <property type="term" value="F:peptidoglycan lytic transglycosylase activity"/>
    <property type="evidence" value="ECO:0007669"/>
    <property type="project" value="InterPro"/>
</dbReference>
<accession>A0AB35BWT0</accession>
<name>A0AB35BWT0_9GAMM</name>
<reference evidence="5" key="1">
    <citation type="submission" date="2021-03" db="EMBL/GenBank/DDBJ databases">
        <title>Identification and antibiotic profiling of Wohlfahrtiimonas chitiniclastica, an underestimated human pathogen.</title>
        <authorList>
            <person name="Kopf A."/>
            <person name="Bunk B."/>
            <person name="Coldewey S."/>
            <person name="Gunzer F."/>
            <person name="Riedel T."/>
            <person name="Schroettner P."/>
        </authorList>
    </citation>
    <scope>NUCLEOTIDE SEQUENCE</scope>
    <source>
        <strain evidence="5">DSM 100917</strain>
    </source>
</reference>
<evidence type="ECO:0000313" key="6">
    <source>
        <dbReference type="Proteomes" id="UP000680020"/>
    </source>
</evidence>
<dbReference type="AlphaFoldDB" id="A0AB35BWT0"/>
<dbReference type="InterPro" id="IPR000189">
    <property type="entry name" value="Transglyc_AS"/>
</dbReference>
<dbReference type="SUPFAM" id="SSF53955">
    <property type="entry name" value="Lysozyme-like"/>
    <property type="match status" value="1"/>
</dbReference>
<comment type="similarity">
    <text evidence="1">Belongs to the transglycosylase Slt family.</text>
</comment>
<sequence>MIIKSILRASVLTLMPLVAHADIYSYLDEFGQTHYVNHPIEGGALVKRLSPIMEEDNAVEDVQQLLNAPRFSRTVTMVSDGSEFQGDFPRPRAFANHGIEAAGVHPILRPPPSLPTMKGRDSFAPYITMVARQYDLQPALLHAVITVESAYNPNAISHAGAKGLMQLMPAAAARFGVDDPYDPIQNMRGGAAYLRWLLDYFGDVSLALAGYNAGEGSVRKYGNKIPPYKETMNYVPKVLQYYQQYRAQGY</sequence>
<dbReference type="Pfam" id="PF01464">
    <property type="entry name" value="SLT"/>
    <property type="match status" value="1"/>
</dbReference>
<dbReference type="GO" id="GO:0000270">
    <property type="term" value="P:peptidoglycan metabolic process"/>
    <property type="evidence" value="ECO:0007669"/>
    <property type="project" value="InterPro"/>
</dbReference>
<dbReference type="PANTHER" id="PTHR37423">
    <property type="entry name" value="SOLUBLE LYTIC MUREIN TRANSGLYCOSYLASE-RELATED"/>
    <property type="match status" value="1"/>
</dbReference>
<feature type="signal peptide" evidence="2">
    <location>
        <begin position="1"/>
        <end position="21"/>
    </location>
</feature>
<dbReference type="Proteomes" id="UP000680020">
    <property type="component" value="Unassembled WGS sequence"/>
</dbReference>
<organism evidence="5 6">
    <name type="scientific">Wohlfahrtiimonas chitiniclastica</name>
    <dbReference type="NCBI Taxonomy" id="400946"/>
    <lineage>
        <taxon>Bacteria</taxon>
        <taxon>Pseudomonadati</taxon>
        <taxon>Pseudomonadota</taxon>
        <taxon>Gammaproteobacteria</taxon>
        <taxon>Cardiobacteriales</taxon>
        <taxon>Ignatzschineriaceae</taxon>
        <taxon>Wohlfahrtiimonas</taxon>
    </lineage>
</organism>
<dbReference type="PANTHER" id="PTHR37423:SF2">
    <property type="entry name" value="MEMBRANE-BOUND LYTIC MUREIN TRANSGLYCOSYLASE C"/>
    <property type="match status" value="1"/>
</dbReference>
<dbReference type="InterPro" id="IPR023346">
    <property type="entry name" value="Lysozyme-like_dom_sf"/>
</dbReference>
<evidence type="ECO:0000313" key="5">
    <source>
        <dbReference type="EMBL" id="MBS7824443.1"/>
    </source>
</evidence>
<dbReference type="GO" id="GO:0016020">
    <property type="term" value="C:membrane"/>
    <property type="evidence" value="ECO:0007669"/>
    <property type="project" value="InterPro"/>
</dbReference>
<dbReference type="RefSeq" id="WP_213400903.1">
    <property type="nucleotide sequence ID" value="NZ_JAGIBS010000011.1"/>
</dbReference>
<evidence type="ECO:0000259" key="4">
    <source>
        <dbReference type="Pfam" id="PF13511"/>
    </source>
</evidence>
<gene>
    <name evidence="5" type="ORF">J7561_04405</name>
</gene>
<evidence type="ECO:0000259" key="3">
    <source>
        <dbReference type="Pfam" id="PF01464"/>
    </source>
</evidence>
<dbReference type="Pfam" id="PF13511">
    <property type="entry name" value="DUF4124"/>
    <property type="match status" value="1"/>
</dbReference>
<feature type="domain" description="DUF4124" evidence="4">
    <location>
        <begin position="12"/>
        <end position="39"/>
    </location>
</feature>
<evidence type="ECO:0000256" key="1">
    <source>
        <dbReference type="ARBA" id="ARBA00007734"/>
    </source>
</evidence>
<keyword evidence="2" id="KW-0732">Signal</keyword>
<comment type="caution">
    <text evidence="5">The sequence shown here is derived from an EMBL/GenBank/DDBJ whole genome shotgun (WGS) entry which is preliminary data.</text>
</comment>
<feature type="domain" description="Transglycosylase SLT" evidence="3">
    <location>
        <begin position="126"/>
        <end position="223"/>
    </location>
</feature>
<feature type="chain" id="PRO_5044276825" evidence="2">
    <location>
        <begin position="22"/>
        <end position="250"/>
    </location>
</feature>
<proteinExistence type="inferred from homology"/>
<evidence type="ECO:0000256" key="2">
    <source>
        <dbReference type="SAM" id="SignalP"/>
    </source>
</evidence>